<gene>
    <name evidence="1" type="ORF">PGLA1383_LOCUS22398</name>
    <name evidence="2" type="ORF">PGLA1383_LOCUS22508</name>
</gene>
<evidence type="ECO:0000313" key="2">
    <source>
        <dbReference type="EMBL" id="CAE8604344.1"/>
    </source>
</evidence>
<dbReference type="Proteomes" id="UP000654075">
    <property type="component" value="Unassembled WGS sequence"/>
</dbReference>
<dbReference type="OrthoDB" id="426718at2759"/>
<proteinExistence type="predicted"/>
<protein>
    <submittedName>
        <fullName evidence="2">Uncharacterized protein</fullName>
    </submittedName>
</protein>
<reference evidence="2" key="1">
    <citation type="submission" date="2021-02" db="EMBL/GenBank/DDBJ databases">
        <authorList>
            <person name="Dougan E. K."/>
            <person name="Rhodes N."/>
            <person name="Thang M."/>
            <person name="Chan C."/>
        </authorList>
    </citation>
    <scope>NUCLEOTIDE SEQUENCE</scope>
</reference>
<evidence type="ECO:0000313" key="3">
    <source>
        <dbReference type="Proteomes" id="UP000654075"/>
    </source>
</evidence>
<sequence>MGYRHVVYEIFYNKLGEYRICNGPEDPNCSDQYSLEEALRHTGDHCGMPTSLVPSGRICNCDLADDEELKLTFI</sequence>
<dbReference type="EMBL" id="CAJNNV010016320">
    <property type="protein sequence ID" value="CAE8604344.1"/>
    <property type="molecule type" value="Genomic_DNA"/>
</dbReference>
<keyword evidence="3" id="KW-1185">Reference proteome</keyword>
<dbReference type="AlphaFoldDB" id="A0A813EQR4"/>
<dbReference type="InterPro" id="IPR029058">
    <property type="entry name" value="AB_hydrolase_fold"/>
</dbReference>
<name>A0A813EQR4_POLGL</name>
<dbReference type="Gene3D" id="3.40.50.1820">
    <property type="entry name" value="alpha/beta hydrolase"/>
    <property type="match status" value="1"/>
</dbReference>
<evidence type="ECO:0000313" key="1">
    <source>
        <dbReference type="EMBL" id="CAE8604223.1"/>
    </source>
</evidence>
<comment type="caution">
    <text evidence="2">The sequence shown here is derived from an EMBL/GenBank/DDBJ whole genome shotgun (WGS) entry which is preliminary data.</text>
</comment>
<dbReference type="EMBL" id="CAJNNV010016145">
    <property type="protein sequence ID" value="CAE8604223.1"/>
    <property type="molecule type" value="Genomic_DNA"/>
</dbReference>
<accession>A0A813EQR4</accession>
<organism evidence="2 3">
    <name type="scientific">Polarella glacialis</name>
    <name type="common">Dinoflagellate</name>
    <dbReference type="NCBI Taxonomy" id="89957"/>
    <lineage>
        <taxon>Eukaryota</taxon>
        <taxon>Sar</taxon>
        <taxon>Alveolata</taxon>
        <taxon>Dinophyceae</taxon>
        <taxon>Suessiales</taxon>
        <taxon>Suessiaceae</taxon>
        <taxon>Polarella</taxon>
    </lineage>
</organism>